<dbReference type="InterPro" id="IPR013468">
    <property type="entry name" value="CHP02647"/>
</dbReference>
<reference evidence="2" key="1">
    <citation type="journal article" date="2019" name="Int. J. Syst. Evol. Microbiol.">
        <title>The Global Catalogue of Microorganisms (GCM) 10K type strain sequencing project: providing services to taxonomists for standard genome sequencing and annotation.</title>
        <authorList>
            <consortium name="The Broad Institute Genomics Platform"/>
            <consortium name="The Broad Institute Genome Sequencing Center for Infectious Disease"/>
            <person name="Wu L."/>
            <person name="Ma J."/>
        </authorList>
    </citation>
    <scope>NUCLEOTIDE SEQUENCE [LARGE SCALE GENOMIC DNA]</scope>
    <source>
        <strain evidence="2">JCM 18472</strain>
    </source>
</reference>
<dbReference type="RefSeq" id="WP_328286631.1">
    <property type="nucleotide sequence ID" value="NZ_BAABKI010000050.1"/>
</dbReference>
<name>A0ABP9RK92_9GAMM</name>
<dbReference type="NCBIfam" id="TIGR02647">
    <property type="entry name" value="DNA"/>
    <property type="match status" value="1"/>
</dbReference>
<accession>A0ABP9RK92</accession>
<dbReference type="Pfam" id="PF18918">
    <property type="entry name" value="DUF5669"/>
    <property type="match status" value="1"/>
</dbReference>
<sequence length="88" mass="9529">MTEVPMAFTPEMFEELNILCLYNLDTTQEGIKVHSTADAQHVAAAQRLFERGLVTHPDGGYLTGLGRDAAEQAQRLLTILATPAVTTG</sequence>
<proteinExistence type="predicted"/>
<organism evidence="1 2">
    <name type="scientific">Modicisalibacter zincidurans</name>
    <dbReference type="NCBI Taxonomy" id="1178777"/>
    <lineage>
        <taxon>Bacteria</taxon>
        <taxon>Pseudomonadati</taxon>
        <taxon>Pseudomonadota</taxon>
        <taxon>Gammaproteobacteria</taxon>
        <taxon>Oceanospirillales</taxon>
        <taxon>Halomonadaceae</taxon>
        <taxon>Modicisalibacter</taxon>
    </lineage>
</organism>
<dbReference type="Proteomes" id="UP001500074">
    <property type="component" value="Unassembled WGS sequence"/>
</dbReference>
<gene>
    <name evidence="1" type="ORF">GCM10023342_31160</name>
</gene>
<evidence type="ECO:0000313" key="1">
    <source>
        <dbReference type="EMBL" id="GAA5179407.1"/>
    </source>
</evidence>
<protein>
    <submittedName>
        <fullName evidence="1">TIGR02647 family protein</fullName>
    </submittedName>
</protein>
<evidence type="ECO:0000313" key="2">
    <source>
        <dbReference type="Proteomes" id="UP001500074"/>
    </source>
</evidence>
<dbReference type="EMBL" id="BAABKI010000050">
    <property type="protein sequence ID" value="GAA5179407.1"/>
    <property type="molecule type" value="Genomic_DNA"/>
</dbReference>
<comment type="caution">
    <text evidence="1">The sequence shown here is derived from an EMBL/GenBank/DDBJ whole genome shotgun (WGS) entry which is preliminary data.</text>
</comment>
<keyword evidence="2" id="KW-1185">Reference proteome</keyword>